<dbReference type="GO" id="GO:0042602">
    <property type="term" value="F:riboflavin reductase (NADPH) activity"/>
    <property type="evidence" value="ECO:0007669"/>
    <property type="project" value="TreeGrafter"/>
</dbReference>
<dbReference type="RefSeq" id="WP_188583909.1">
    <property type="nucleotide sequence ID" value="NZ_BMCT01000011.1"/>
</dbReference>
<keyword evidence="2" id="KW-0560">Oxidoreductase</keyword>
<sequence length="191" mass="20245">MNAHAAPVRTAEAASPIASPLRQPVFTPPPSPSALAFRGAMRKLAGAVSLVTTGTGESRTGLTATSVSSLSVDPPTLIVCVNRSASARDTLLDARHFAINVLRPHHTPLADRFAGRTGEQGAERFSGTQWTQIETGAPVLADALAVFDCELEEVITRHSHLILLGRVVAARITENADPLLYWSGAYRTLEG</sequence>
<organism evidence="5 6">
    <name type="scientific">Azorhizobium oxalatiphilum</name>
    <dbReference type="NCBI Taxonomy" id="980631"/>
    <lineage>
        <taxon>Bacteria</taxon>
        <taxon>Pseudomonadati</taxon>
        <taxon>Pseudomonadota</taxon>
        <taxon>Alphaproteobacteria</taxon>
        <taxon>Hyphomicrobiales</taxon>
        <taxon>Xanthobacteraceae</taxon>
        <taxon>Azorhizobium</taxon>
    </lineage>
</organism>
<dbReference type="InterPro" id="IPR050268">
    <property type="entry name" value="NADH-dep_flavin_reductase"/>
</dbReference>
<feature type="domain" description="Flavin reductase like" evidence="4">
    <location>
        <begin position="41"/>
        <end position="188"/>
    </location>
</feature>
<keyword evidence="6" id="KW-1185">Reference proteome</keyword>
<dbReference type="AlphaFoldDB" id="A0A917FKJ1"/>
<evidence type="ECO:0000259" key="4">
    <source>
        <dbReference type="SMART" id="SM00903"/>
    </source>
</evidence>
<comment type="similarity">
    <text evidence="1">Belongs to the non-flavoprotein flavin reductase family.</text>
</comment>
<evidence type="ECO:0000313" key="5">
    <source>
        <dbReference type="EMBL" id="GGF86755.1"/>
    </source>
</evidence>
<dbReference type="SMART" id="SM00903">
    <property type="entry name" value="Flavin_Reduct"/>
    <property type="match status" value="1"/>
</dbReference>
<dbReference type="InterPro" id="IPR012349">
    <property type="entry name" value="Split_barrel_FMN-bd"/>
</dbReference>
<dbReference type="GO" id="GO:0010181">
    <property type="term" value="F:FMN binding"/>
    <property type="evidence" value="ECO:0007669"/>
    <property type="project" value="InterPro"/>
</dbReference>
<comment type="caution">
    <text evidence="5">The sequence shown here is derived from an EMBL/GenBank/DDBJ whole genome shotgun (WGS) entry which is preliminary data.</text>
</comment>
<gene>
    <name evidence="5" type="ORF">GCM10007301_53330</name>
</gene>
<accession>A0A917FKJ1</accession>
<dbReference type="SUPFAM" id="SSF50475">
    <property type="entry name" value="FMN-binding split barrel"/>
    <property type="match status" value="1"/>
</dbReference>
<dbReference type="PANTHER" id="PTHR30466:SF11">
    <property type="entry name" value="FLAVIN-DEPENDENT MONOOXYGENASE, REDUCTASE SUBUNIT HSAB"/>
    <property type="match status" value="1"/>
</dbReference>
<feature type="region of interest" description="Disordered" evidence="3">
    <location>
        <begin position="1"/>
        <end position="26"/>
    </location>
</feature>
<dbReference type="Gene3D" id="2.30.110.10">
    <property type="entry name" value="Electron Transport, Fmn-binding Protein, Chain A"/>
    <property type="match status" value="1"/>
</dbReference>
<evidence type="ECO:0000256" key="2">
    <source>
        <dbReference type="ARBA" id="ARBA00023002"/>
    </source>
</evidence>
<reference evidence="5" key="2">
    <citation type="submission" date="2020-09" db="EMBL/GenBank/DDBJ databases">
        <authorList>
            <person name="Sun Q."/>
            <person name="Sedlacek I."/>
        </authorList>
    </citation>
    <scope>NUCLEOTIDE SEQUENCE</scope>
    <source>
        <strain evidence="5">CCM 7897</strain>
    </source>
</reference>
<proteinExistence type="inferred from homology"/>
<name>A0A917FKJ1_9HYPH</name>
<dbReference type="EMBL" id="BMCT01000011">
    <property type="protein sequence ID" value="GGF86755.1"/>
    <property type="molecule type" value="Genomic_DNA"/>
</dbReference>
<evidence type="ECO:0000256" key="1">
    <source>
        <dbReference type="ARBA" id="ARBA00008898"/>
    </source>
</evidence>
<protein>
    <submittedName>
        <fullName evidence="5">Flavin reductase</fullName>
    </submittedName>
</protein>
<reference evidence="5" key="1">
    <citation type="journal article" date="2014" name="Int. J. Syst. Evol. Microbiol.">
        <title>Complete genome sequence of Corynebacterium casei LMG S-19264T (=DSM 44701T), isolated from a smear-ripened cheese.</title>
        <authorList>
            <consortium name="US DOE Joint Genome Institute (JGI-PGF)"/>
            <person name="Walter F."/>
            <person name="Albersmeier A."/>
            <person name="Kalinowski J."/>
            <person name="Ruckert C."/>
        </authorList>
    </citation>
    <scope>NUCLEOTIDE SEQUENCE</scope>
    <source>
        <strain evidence="5">CCM 7897</strain>
    </source>
</reference>
<dbReference type="PANTHER" id="PTHR30466">
    <property type="entry name" value="FLAVIN REDUCTASE"/>
    <property type="match status" value="1"/>
</dbReference>
<dbReference type="Proteomes" id="UP000606044">
    <property type="component" value="Unassembled WGS sequence"/>
</dbReference>
<evidence type="ECO:0000313" key="6">
    <source>
        <dbReference type="Proteomes" id="UP000606044"/>
    </source>
</evidence>
<dbReference type="Pfam" id="PF01613">
    <property type="entry name" value="Flavin_Reduct"/>
    <property type="match status" value="1"/>
</dbReference>
<evidence type="ECO:0000256" key="3">
    <source>
        <dbReference type="SAM" id="MobiDB-lite"/>
    </source>
</evidence>
<dbReference type="InterPro" id="IPR002563">
    <property type="entry name" value="Flavin_Rdtase-like_dom"/>
</dbReference>